<keyword evidence="1" id="KW-0175">Coiled coil</keyword>
<sequence length="352" mass="38402">MRSGLRARGYGQRMALRSRPRSSLQMSVSLPGDPYVPDPEDDKDKENENNSDKFDESQPTPLQFDLPLSAPRPSSKKGRGLKQEPSGNPYFDVVSRLSPNELVARFVQTAPKRVQDAARTTVLGLLGSIPKYALETTILTTGEKLANLMFQLQMTGYMLKNAEYRLSLAESLKNVPATVPTGIKEGELAAAAAAAPTASPASLAAPAVSGHIQLHLANGEAIEVAASEYLAELRSEVRELEEELARKAKEAQPKRQDDLLNYIKSLPEAQMRSLTENINEEVLDAMKKLTHVVVEGLGGGSPAPMGQGDVITQQTGSAMAQLCMWQLSIGYNLRELEVREDIRKSVAESFKE</sequence>
<dbReference type="Pfam" id="PF05542">
    <property type="entry name" value="DUF760"/>
    <property type="match status" value="2"/>
</dbReference>
<protein>
    <submittedName>
        <fullName evidence="3">Uncharacterized protein</fullName>
    </submittedName>
</protein>
<dbReference type="InParanoid" id="A0A0G4F4Z8"/>
<evidence type="ECO:0000256" key="1">
    <source>
        <dbReference type="SAM" id="Coils"/>
    </source>
</evidence>
<dbReference type="AlphaFoldDB" id="A0A0G4F4Z8"/>
<proteinExistence type="predicted"/>
<keyword evidence="4" id="KW-1185">Reference proteome</keyword>
<evidence type="ECO:0000313" key="4">
    <source>
        <dbReference type="Proteomes" id="UP000041254"/>
    </source>
</evidence>
<dbReference type="OMA" id="PAQMKTS"/>
<gene>
    <name evidence="3" type="ORF">Vbra_14465</name>
</gene>
<dbReference type="PANTHER" id="PTHR33598">
    <property type="entry name" value="OS02G0833400 PROTEIN"/>
    <property type="match status" value="1"/>
</dbReference>
<name>A0A0G4F4Z8_VITBC</name>
<dbReference type="VEuPathDB" id="CryptoDB:Vbra_14465"/>
<dbReference type="Proteomes" id="UP000041254">
    <property type="component" value="Unassembled WGS sequence"/>
</dbReference>
<dbReference type="InterPro" id="IPR008479">
    <property type="entry name" value="DUF760"/>
</dbReference>
<dbReference type="EMBL" id="CDMY01000376">
    <property type="protein sequence ID" value="CEM07546.1"/>
    <property type="molecule type" value="Genomic_DNA"/>
</dbReference>
<evidence type="ECO:0000313" key="3">
    <source>
        <dbReference type="EMBL" id="CEM07546.1"/>
    </source>
</evidence>
<accession>A0A0G4F4Z8</accession>
<reference evidence="3 4" key="1">
    <citation type="submission" date="2014-11" db="EMBL/GenBank/DDBJ databases">
        <authorList>
            <person name="Zhu J."/>
            <person name="Qi W."/>
            <person name="Song R."/>
        </authorList>
    </citation>
    <scope>NUCLEOTIDE SEQUENCE [LARGE SCALE GENOMIC DNA]</scope>
</reference>
<dbReference type="STRING" id="1169540.A0A0G4F4Z8"/>
<dbReference type="PhylomeDB" id="A0A0G4F4Z8"/>
<dbReference type="OrthoDB" id="4115at2759"/>
<feature type="compositionally biased region" description="Basic and acidic residues" evidence="2">
    <location>
        <begin position="42"/>
        <end position="56"/>
    </location>
</feature>
<feature type="region of interest" description="Disordered" evidence="2">
    <location>
        <begin position="1"/>
        <end position="89"/>
    </location>
</feature>
<feature type="coiled-coil region" evidence="1">
    <location>
        <begin position="223"/>
        <end position="257"/>
    </location>
</feature>
<organism evidence="3 4">
    <name type="scientific">Vitrella brassicaformis (strain CCMP3155)</name>
    <dbReference type="NCBI Taxonomy" id="1169540"/>
    <lineage>
        <taxon>Eukaryota</taxon>
        <taxon>Sar</taxon>
        <taxon>Alveolata</taxon>
        <taxon>Colpodellida</taxon>
        <taxon>Vitrellaceae</taxon>
        <taxon>Vitrella</taxon>
    </lineage>
</organism>
<dbReference type="PANTHER" id="PTHR33598:SF4">
    <property type="entry name" value="OS02G0833400 PROTEIN"/>
    <property type="match status" value="1"/>
</dbReference>
<evidence type="ECO:0000256" key="2">
    <source>
        <dbReference type="SAM" id="MobiDB-lite"/>
    </source>
</evidence>